<feature type="region of interest" description="Disordered" evidence="1">
    <location>
        <begin position="352"/>
        <end position="373"/>
    </location>
</feature>
<name>A0A9W6GPU9_9FUSO</name>
<dbReference type="InterPro" id="IPR028974">
    <property type="entry name" value="TSP_type-3_rpt"/>
</dbReference>
<gene>
    <name evidence="3" type="ORF">PM10SUCC1_33150</name>
</gene>
<reference evidence="3" key="1">
    <citation type="submission" date="2022-12" db="EMBL/GenBank/DDBJ databases">
        <title>Reference genome sequencing for broad-spectrum identification of bacterial and archaeal isolates by mass spectrometry.</title>
        <authorList>
            <person name="Sekiguchi Y."/>
            <person name="Tourlousse D.M."/>
        </authorList>
    </citation>
    <scope>NUCLEOTIDE SEQUENCE</scope>
    <source>
        <strain evidence="3">10succ1</strain>
    </source>
</reference>
<proteinExistence type="predicted"/>
<feature type="region of interest" description="Disordered" evidence="1">
    <location>
        <begin position="929"/>
        <end position="950"/>
    </location>
</feature>
<feature type="compositionally biased region" description="Polar residues" evidence="1">
    <location>
        <begin position="879"/>
        <end position="892"/>
    </location>
</feature>
<feature type="region of interest" description="Disordered" evidence="1">
    <location>
        <begin position="871"/>
        <end position="892"/>
    </location>
</feature>
<dbReference type="EMBL" id="BSDY01000025">
    <property type="protein sequence ID" value="GLI57801.1"/>
    <property type="molecule type" value="Genomic_DNA"/>
</dbReference>
<evidence type="ECO:0000256" key="1">
    <source>
        <dbReference type="SAM" id="MobiDB-lite"/>
    </source>
</evidence>
<dbReference type="Proteomes" id="UP001144471">
    <property type="component" value="Unassembled WGS sequence"/>
</dbReference>
<feature type="region of interest" description="Disordered" evidence="1">
    <location>
        <begin position="711"/>
        <end position="749"/>
    </location>
</feature>
<organism evidence="3 4">
    <name type="scientific">Propionigenium maris DSM 9537</name>
    <dbReference type="NCBI Taxonomy" id="1123000"/>
    <lineage>
        <taxon>Bacteria</taxon>
        <taxon>Fusobacteriati</taxon>
        <taxon>Fusobacteriota</taxon>
        <taxon>Fusobacteriia</taxon>
        <taxon>Fusobacteriales</taxon>
        <taxon>Fusobacteriaceae</taxon>
        <taxon>Propionigenium</taxon>
    </lineage>
</organism>
<feature type="region of interest" description="Disordered" evidence="1">
    <location>
        <begin position="767"/>
        <end position="805"/>
    </location>
</feature>
<evidence type="ECO:0000313" key="4">
    <source>
        <dbReference type="Proteomes" id="UP001144471"/>
    </source>
</evidence>
<keyword evidence="4" id="KW-1185">Reference proteome</keyword>
<comment type="caution">
    <text evidence="3">The sequence shown here is derived from an EMBL/GenBank/DDBJ whole genome shotgun (WGS) entry which is preliminary data.</text>
</comment>
<evidence type="ECO:0000313" key="3">
    <source>
        <dbReference type="EMBL" id="GLI57801.1"/>
    </source>
</evidence>
<sequence length="1674" mass="179250">MKDNNLAVIEKKVKSLFKKKFRVTLALVVSLMISGVASAVEPIFPREEGSSLIWTWTSSGDRTHDTEYGVEVVEPEGGYPSADELLTSKIEVDLINLHVLEVSNITGENTSGIYIPGTDKLFEFYLDEETFPYGNSYFKVDNQGRLDVEGRSAYGIHVEYRDEPSEEQIQVLAEDVTEEEEDPVYAYPDIEISNSETGEVAVSGEVNAEGIKIDTPFTKVDIGNEGSIIAQVGVEDTAEIQREDFGGATGINVLLPAEEKEATNPTPEWIESGIVYSSEEGEISSLPMDIDIENKGVIEAGVENRDVARIMGIHVGEYDDHTLTDSTEIVITEEEEALSLAALAENEPVIAPLASDHSSGGSHSHGESGGCGTKPLDAMVFTDITNEGEINIRGNNLSAVQAVGINSRMPEGTQTTIKNGENGSIHVDVTLTDARQTKIEEDPTSGNLYGINVFNSGRPSRVDSVNAGEITVEGEITKSSTEDASDPVGIQAFGIKNKARGRDSVADINNNGSISVTSIERQNTADMDYTYYNDTEGKEIFGARAIGINATSAGRGAYTEVTNGDYDLTVDTEAMGRIYAGEDVVIYDEIVAQIQKEYEDRLGEFYTNSYSGDEGVHVSAKATSEYGYAEAKGIWATAEAIENSQFVYNSEDSKISAEANALHRGAEALGIESVSYQNTVINQGDIEVASDGKTATGIGILAEVSEIEEEEMNEHARKPEFLGPEIGMPPDLPGNRDDHQGGENSGGGEETVALALEESATYEALPVLTDEEGGTPNGEVSQGDAGSGEGGVTDTKQPEIGKRNKYVLNTGDIEVRVNQPPEDDLENETIFALGAGISVSRVVLETVSGDRVRDFEEKEPAVFALASVESGDDLDGTAGATTASPDESLTQEVTNNGNIDVDVKGNTALASGINSLTKVEVRFDTDGDGVSDGADIAPTNPELSKDLDGDGIDNSIDPDADGDGFYNEKYISSLSPEEAEGLLVDYFDHDSDNDGINNRKDNDDDGDGILDIYDESLDQGYGYDPITPEEYEKFMNTPGGMPENLIETSGILEPEEAEINTKIINNGLIDVEAVSEGEGGIAIANGIATDVVWEGLQKPVYEPYLMPAPMHSEVEGAEITIIEKNYENFKNGEEAQIIVRAQSEGGTAAAFGMRIGNYYAIDDAAEERTPVTKHYAGDYEETEDGKVITEYGLENAGNITVTAEGRDAKAFGMMSGYYKESGKAGEEFVVSTVKNTGDIIINHSGSESSEGAGIVAFADQQIEYLPVVMDGGVLLPAAEEEGGAVTADTEVILEDYVIKEPEEAVVRVENSGDIRVADSGRSYGIYAGINPVEDIEGNDSINDPIKVREIDLTDEDRYEISGEAIIAETHSGNDQEPVDKQIGTLYTVKDTTTEEEYQFVMHAPEDSGEEMPEKIYVVDEGGDMTAYADETYKLGKTHLEVNNSGTVNAGGGIGIYLASEGTVKNSGTINASQAIIGSEGDDLIELLGGSVIDGNIETRGGDDRLSLDSGSFMNGNIDTGIGNDRVEISQGASLNGDIRLGAGNDRLSLGKNSFMKGNIDTGMGNDRVEISQGASLKGNIDLGPGNDTLTMEGGGFAENADETTMYTVDGGEGYDRINLIGSEENSELNVLDRKMQNFEMAKITGNWKLKHEEGLNIPKGGRIINKGKIEFDGK</sequence>
<feature type="chain" id="PRO_5040766275" evidence="2">
    <location>
        <begin position="40"/>
        <end position="1674"/>
    </location>
</feature>
<evidence type="ECO:0000256" key="2">
    <source>
        <dbReference type="SAM" id="SignalP"/>
    </source>
</evidence>
<protein>
    <submittedName>
        <fullName evidence="3">Uncharacterized protein</fullName>
    </submittedName>
</protein>
<dbReference type="SUPFAM" id="SSF103647">
    <property type="entry name" value="TSP type-3 repeat"/>
    <property type="match status" value="1"/>
</dbReference>
<dbReference type="Gene3D" id="2.160.20.160">
    <property type="match status" value="1"/>
</dbReference>
<feature type="signal peptide" evidence="2">
    <location>
        <begin position="1"/>
        <end position="39"/>
    </location>
</feature>
<accession>A0A9W6GPU9</accession>
<dbReference type="GO" id="GO:0005509">
    <property type="term" value="F:calcium ion binding"/>
    <property type="evidence" value="ECO:0007669"/>
    <property type="project" value="InterPro"/>
</dbReference>
<dbReference type="Gene3D" id="4.10.1080.10">
    <property type="entry name" value="TSP type-3 repeat"/>
    <property type="match status" value="1"/>
</dbReference>
<keyword evidence="2" id="KW-0732">Signal</keyword>
<dbReference type="RefSeq" id="WP_281837476.1">
    <property type="nucleotide sequence ID" value="NZ_BSDY01000025.1"/>
</dbReference>